<dbReference type="Proteomes" id="UP001626537">
    <property type="component" value="Chromosome"/>
</dbReference>
<dbReference type="PANTHER" id="PTHR43464">
    <property type="entry name" value="METHYLTRANSFERASE"/>
    <property type="match status" value="1"/>
</dbReference>
<dbReference type="RefSeq" id="WP_407349808.1">
    <property type="nucleotide sequence ID" value="NZ_CP136864.1"/>
</dbReference>
<evidence type="ECO:0000256" key="3">
    <source>
        <dbReference type="HAMAP-Rule" id="MF_01590"/>
    </source>
</evidence>
<feature type="binding site" evidence="3">
    <location>
        <position position="131"/>
    </location>
    <ligand>
        <name>carboxy-S-adenosyl-L-methionine</name>
        <dbReference type="ChEBI" id="CHEBI:134278"/>
    </ligand>
</feature>
<feature type="binding site" evidence="3">
    <location>
        <position position="197"/>
    </location>
    <ligand>
        <name>carboxy-S-adenosyl-L-methionine</name>
        <dbReference type="ChEBI" id="CHEBI:134278"/>
    </ligand>
</feature>
<feature type="binding site" evidence="3">
    <location>
        <begin position="153"/>
        <end position="155"/>
    </location>
    <ligand>
        <name>carboxy-S-adenosyl-L-methionine</name>
        <dbReference type="ChEBI" id="CHEBI:134278"/>
    </ligand>
</feature>
<evidence type="ECO:0000256" key="2">
    <source>
        <dbReference type="ARBA" id="ARBA00022694"/>
    </source>
</evidence>
<dbReference type="NCBIfam" id="TIGR00452">
    <property type="entry name" value="tRNA 5-methoxyuridine(34)/uridine 5-oxyacetic acid(34) synthase CmoB"/>
    <property type="match status" value="1"/>
</dbReference>
<gene>
    <name evidence="3 4" type="primary">cmoB</name>
    <name evidence="4" type="ORF">R0135_08360</name>
</gene>
<dbReference type="EC" id="2.5.1.-" evidence="3"/>
<evidence type="ECO:0000313" key="4">
    <source>
        <dbReference type="EMBL" id="WOJ95173.1"/>
    </source>
</evidence>
<dbReference type="InterPro" id="IPR010017">
    <property type="entry name" value="CmoB"/>
</dbReference>
<feature type="binding site" evidence="3">
    <location>
        <position position="111"/>
    </location>
    <ligand>
        <name>carboxy-S-adenosyl-L-methionine</name>
        <dbReference type="ChEBI" id="CHEBI:134278"/>
    </ligand>
</feature>
<dbReference type="CDD" id="cd02440">
    <property type="entry name" value="AdoMet_MTases"/>
    <property type="match status" value="1"/>
</dbReference>
<comment type="function">
    <text evidence="3">Catalyzes carboxymethyl transfer from carboxy-S-adenosyl-L-methionine (Cx-SAM) to 5-hydroxyuridine (ho5U) to form 5-carboxymethoxyuridine (cmo5U) at position 34 in tRNAs.</text>
</comment>
<reference evidence="4 5" key="1">
    <citation type="submission" date="2023-10" db="EMBL/GenBank/DDBJ databases">
        <title>Two novel species belonging to the OM43/NOR5 clade.</title>
        <authorList>
            <person name="Park M."/>
        </authorList>
    </citation>
    <scope>NUCLEOTIDE SEQUENCE [LARGE SCALE GENOMIC DNA]</scope>
    <source>
        <strain evidence="4 5">IMCC43200</strain>
    </source>
</reference>
<comment type="catalytic activity">
    <reaction evidence="3">
        <text>carboxy-S-adenosyl-L-methionine + 5-hydroxyuridine(34) in tRNA = 5-carboxymethoxyuridine(34) in tRNA + S-adenosyl-L-homocysteine + H(+)</text>
        <dbReference type="Rhea" id="RHEA:52848"/>
        <dbReference type="Rhea" id="RHEA-COMP:13381"/>
        <dbReference type="Rhea" id="RHEA-COMP:13383"/>
        <dbReference type="ChEBI" id="CHEBI:15378"/>
        <dbReference type="ChEBI" id="CHEBI:57856"/>
        <dbReference type="ChEBI" id="CHEBI:134278"/>
        <dbReference type="ChEBI" id="CHEBI:136877"/>
        <dbReference type="ChEBI" id="CHEBI:136879"/>
    </reaction>
</comment>
<proteinExistence type="inferred from homology"/>
<dbReference type="InterPro" id="IPR029063">
    <property type="entry name" value="SAM-dependent_MTases_sf"/>
</dbReference>
<name>A0ABZ0I6M9_9GAMM</name>
<dbReference type="PANTHER" id="PTHR43464:SF95">
    <property type="entry name" value="TRNA U34 CARBOXYMETHYLTRANSFERASE"/>
    <property type="match status" value="1"/>
</dbReference>
<evidence type="ECO:0000313" key="5">
    <source>
        <dbReference type="Proteomes" id="UP001626537"/>
    </source>
</evidence>
<keyword evidence="1 3" id="KW-0808">Transferase</keyword>
<feature type="binding site" evidence="3">
    <location>
        <position position="92"/>
    </location>
    <ligand>
        <name>carboxy-S-adenosyl-L-methionine</name>
        <dbReference type="ChEBI" id="CHEBI:134278"/>
    </ligand>
</feature>
<comment type="subunit">
    <text evidence="3">Homotetramer.</text>
</comment>
<feature type="binding site" evidence="3">
    <location>
        <begin position="181"/>
        <end position="182"/>
    </location>
    <ligand>
        <name>carboxy-S-adenosyl-L-methionine</name>
        <dbReference type="ChEBI" id="CHEBI:134278"/>
    </ligand>
</feature>
<comment type="similarity">
    <text evidence="3">Belongs to the class I-like SAM-binding methyltransferase superfamily. CmoB family.</text>
</comment>
<protein>
    <recommendedName>
        <fullName evidence="3">tRNA U34 carboxymethyltransferase</fullName>
        <ecNumber evidence="3">2.5.1.-</ecNumber>
    </recommendedName>
</protein>
<feature type="binding site" evidence="3">
    <location>
        <position position="316"/>
    </location>
    <ligand>
        <name>carboxy-S-adenosyl-L-methionine</name>
        <dbReference type="ChEBI" id="CHEBI:134278"/>
    </ligand>
</feature>
<dbReference type="EMBL" id="CP136864">
    <property type="protein sequence ID" value="WOJ95173.1"/>
    <property type="molecule type" value="Genomic_DNA"/>
</dbReference>
<evidence type="ECO:0000256" key="1">
    <source>
        <dbReference type="ARBA" id="ARBA00022679"/>
    </source>
</evidence>
<sequence length="324" mass="36514">MIDIETLKERWKDGPLAPWGDLLAAQVEVGLSVLRHGDIPRWRSALESLPDIPVKDVLLNRAAVGVTATATLDARVLEELEAALRGLCPWRKGPYELFSLPIDTEWHSDWKWDRLTQHIESLEDRRVLDVGCGNGYHCWRIRGEGASEVIGIDPSPLFVIQFAALQHYIQDPAVSVLPIGIEKLPPKLHAFDTAFSMGVLYHRRSPIEHLQTLRDSLRSGGQLVLETLVIEGDERQCLVPEGRYARMGNVWFIPSSAMLILWLGKLGWKNPRVVDESVTTTEEQRPTDWMSFQSLEHFLDPNDPSLTLEGYPAPRRAVVIAEAP</sequence>
<dbReference type="HAMAP" id="MF_01590">
    <property type="entry name" value="tRNA_carboxymethyltr_CmoB"/>
    <property type="match status" value="1"/>
</dbReference>
<dbReference type="Gene3D" id="3.40.50.150">
    <property type="entry name" value="Vaccinia Virus protein VP39"/>
    <property type="match status" value="1"/>
</dbReference>
<keyword evidence="2 3" id="KW-0819">tRNA processing</keyword>
<accession>A0ABZ0I6M9</accession>
<dbReference type="Pfam" id="PF08003">
    <property type="entry name" value="Methyltransf_9"/>
    <property type="match status" value="1"/>
</dbReference>
<keyword evidence="5" id="KW-1185">Reference proteome</keyword>
<feature type="binding site" evidence="3">
    <location>
        <position position="106"/>
    </location>
    <ligand>
        <name>carboxy-S-adenosyl-L-methionine</name>
        <dbReference type="ChEBI" id="CHEBI:134278"/>
    </ligand>
</feature>
<dbReference type="NCBIfam" id="NF011650">
    <property type="entry name" value="PRK15068.1"/>
    <property type="match status" value="1"/>
</dbReference>
<dbReference type="SUPFAM" id="SSF53335">
    <property type="entry name" value="S-adenosyl-L-methionine-dependent methyltransferases"/>
    <property type="match status" value="1"/>
</dbReference>
<dbReference type="InterPro" id="IPR027555">
    <property type="entry name" value="Mo5U34_MeTrfas-like"/>
</dbReference>
<feature type="binding site" evidence="3">
    <location>
        <position position="201"/>
    </location>
    <ligand>
        <name>carboxy-S-adenosyl-L-methionine</name>
        <dbReference type="ChEBI" id="CHEBI:134278"/>
    </ligand>
</feature>
<organism evidence="4 5">
    <name type="scientific">Congregibacter variabilis</name>
    <dbReference type="NCBI Taxonomy" id="3081200"/>
    <lineage>
        <taxon>Bacteria</taxon>
        <taxon>Pseudomonadati</taxon>
        <taxon>Pseudomonadota</taxon>
        <taxon>Gammaproteobacteria</taxon>
        <taxon>Cellvibrionales</taxon>
        <taxon>Halieaceae</taxon>
        <taxon>Congregibacter</taxon>
    </lineage>
</organism>